<keyword evidence="6 9" id="KW-0472">Membrane</keyword>
<dbReference type="InterPro" id="IPR013099">
    <property type="entry name" value="K_chnl_dom"/>
</dbReference>
<keyword evidence="5" id="KW-0406">Ion transport</keyword>
<feature type="region of interest" description="Disordered" evidence="8">
    <location>
        <begin position="164"/>
        <end position="183"/>
    </location>
</feature>
<dbReference type="GeneID" id="9942691"/>
<dbReference type="SUPFAM" id="SSF81327">
    <property type="entry name" value="Small-conductance potassium channel"/>
    <property type="match status" value="1"/>
</dbReference>
<evidence type="ECO:0000259" key="10">
    <source>
        <dbReference type="SMART" id="SM01053"/>
    </source>
</evidence>
<dbReference type="AlphaFoldDB" id="A0A1S0UK75"/>
<dbReference type="GO" id="GO:0016020">
    <property type="term" value="C:membrane"/>
    <property type="evidence" value="ECO:0007669"/>
    <property type="project" value="UniProtKB-SubCell"/>
</dbReference>
<accession>A0A1S0UK75</accession>
<keyword evidence="7 11" id="KW-0407">Ion channel</keyword>
<keyword evidence="3 9" id="KW-0812">Transmembrane</keyword>
<dbReference type="KEGG" id="loa:LOAG_17153"/>
<dbReference type="GO" id="GO:1901046">
    <property type="term" value="P:positive regulation of egg-laying behavior"/>
    <property type="evidence" value="ECO:0007669"/>
    <property type="project" value="EnsemblMetazoa"/>
</dbReference>
<feature type="transmembrane region" description="Helical" evidence="9">
    <location>
        <begin position="366"/>
        <end position="395"/>
    </location>
</feature>
<comment type="subcellular location">
    <subcellularLocation>
        <location evidence="1">Membrane</location>
        <topology evidence="1">Multi-pass membrane protein</topology>
    </subcellularLocation>
</comment>
<evidence type="ECO:0000256" key="3">
    <source>
        <dbReference type="ARBA" id="ARBA00022692"/>
    </source>
</evidence>
<dbReference type="OrthoDB" id="73653at2759"/>
<feature type="region of interest" description="Disordered" evidence="8">
    <location>
        <begin position="133"/>
        <end position="152"/>
    </location>
</feature>
<feature type="transmembrane region" description="Helical" evidence="9">
    <location>
        <begin position="200"/>
        <end position="217"/>
    </location>
</feature>
<dbReference type="Pfam" id="PF03530">
    <property type="entry name" value="SK_channel"/>
    <property type="match status" value="1"/>
</dbReference>
<feature type="transmembrane region" description="Helical" evidence="9">
    <location>
        <begin position="237"/>
        <end position="258"/>
    </location>
</feature>
<evidence type="ECO:0000256" key="4">
    <source>
        <dbReference type="ARBA" id="ARBA00022989"/>
    </source>
</evidence>
<evidence type="ECO:0000256" key="1">
    <source>
        <dbReference type="ARBA" id="ARBA00004141"/>
    </source>
</evidence>
<reference evidence="11" key="1">
    <citation type="submission" date="2012-04" db="EMBL/GenBank/DDBJ databases">
        <title>The Genome Sequence of Loa loa.</title>
        <authorList>
            <consortium name="The Broad Institute Genome Sequencing Platform"/>
            <consortium name="Broad Institute Genome Sequencing Center for Infectious Disease"/>
            <person name="Nutman T.B."/>
            <person name="Fink D.L."/>
            <person name="Russ C."/>
            <person name="Young S."/>
            <person name="Zeng Q."/>
            <person name="Gargeya S."/>
            <person name="Alvarado L."/>
            <person name="Berlin A."/>
            <person name="Chapman S.B."/>
            <person name="Chen Z."/>
            <person name="Freedman E."/>
            <person name="Gellesch M."/>
            <person name="Goldberg J."/>
            <person name="Griggs A."/>
            <person name="Gujja S."/>
            <person name="Heilman E.R."/>
            <person name="Heiman D."/>
            <person name="Howarth C."/>
            <person name="Mehta T."/>
            <person name="Neiman D."/>
            <person name="Pearson M."/>
            <person name="Roberts A."/>
            <person name="Saif S."/>
            <person name="Shea T."/>
            <person name="Shenoy N."/>
            <person name="Sisk P."/>
            <person name="Stolte C."/>
            <person name="Sykes S."/>
            <person name="White J."/>
            <person name="Yandava C."/>
            <person name="Haas B."/>
            <person name="Henn M.R."/>
            <person name="Nusbaum C."/>
            <person name="Birren B."/>
        </authorList>
    </citation>
    <scope>NUCLEOTIDE SEQUENCE [LARGE SCALE GENOMIC DNA]</scope>
</reference>
<dbReference type="CTD" id="9942691"/>
<protein>
    <submittedName>
        <fullName evidence="11">Small conductance calcium-activated potassium channel protein</fullName>
    </submittedName>
</protein>
<evidence type="ECO:0000313" key="11">
    <source>
        <dbReference type="EMBL" id="EJD75768.1"/>
    </source>
</evidence>
<feature type="transmembrane region" description="Helical" evidence="9">
    <location>
        <begin position="445"/>
        <end position="466"/>
    </location>
</feature>
<evidence type="ECO:0000256" key="7">
    <source>
        <dbReference type="ARBA" id="ARBA00023303"/>
    </source>
</evidence>
<dbReference type="GO" id="GO:0043005">
    <property type="term" value="C:neuron projection"/>
    <property type="evidence" value="ECO:0007669"/>
    <property type="project" value="EnsemblMetazoa"/>
</dbReference>
<dbReference type="Pfam" id="PF07885">
    <property type="entry name" value="Ion_trans_2"/>
    <property type="match status" value="1"/>
</dbReference>
<dbReference type="PRINTS" id="PR00169">
    <property type="entry name" value="KCHANNEL"/>
</dbReference>
<feature type="domain" description="Calmodulin-binding" evidence="10">
    <location>
        <begin position="484"/>
        <end position="560"/>
    </location>
</feature>
<feature type="transmembrane region" description="Helical" evidence="9">
    <location>
        <begin position="322"/>
        <end position="346"/>
    </location>
</feature>
<dbReference type="SMART" id="SM01053">
    <property type="entry name" value="CaMBD"/>
    <property type="match status" value="1"/>
</dbReference>
<name>A0A1S0UK75_LOALO</name>
<evidence type="ECO:0000256" key="5">
    <source>
        <dbReference type="ARBA" id="ARBA00023065"/>
    </source>
</evidence>
<dbReference type="EMBL" id="JH712110">
    <property type="protein sequence ID" value="EJD75768.1"/>
    <property type="molecule type" value="Genomic_DNA"/>
</dbReference>
<evidence type="ECO:0000256" key="6">
    <source>
        <dbReference type="ARBA" id="ARBA00023136"/>
    </source>
</evidence>
<dbReference type="GO" id="GO:0005516">
    <property type="term" value="F:calmodulin binding"/>
    <property type="evidence" value="ECO:0007669"/>
    <property type="project" value="InterPro"/>
</dbReference>
<dbReference type="GO" id="GO:0016286">
    <property type="term" value="F:small conductance calcium-activated potassium channel activity"/>
    <property type="evidence" value="ECO:0007669"/>
    <property type="project" value="InterPro"/>
</dbReference>
<dbReference type="RefSeq" id="XP_020306610.1">
    <property type="nucleotide sequence ID" value="XM_020449812.1"/>
</dbReference>
<evidence type="ECO:0000256" key="9">
    <source>
        <dbReference type="SAM" id="Phobius"/>
    </source>
</evidence>
<keyword evidence="4 9" id="KW-1133">Transmembrane helix</keyword>
<dbReference type="OMA" id="FTAFLWV"/>
<gene>
    <name evidence="11" type="ORF">LOAG_17153</name>
</gene>
<dbReference type="PANTHER" id="PTHR10153">
    <property type="entry name" value="SMALL CONDUCTANCE CALCIUM-ACTIVATED POTASSIUM CHANNEL"/>
    <property type="match status" value="1"/>
</dbReference>
<proteinExistence type="predicted"/>
<dbReference type="Pfam" id="PF02888">
    <property type="entry name" value="CaMBD"/>
    <property type="match status" value="1"/>
</dbReference>
<dbReference type="FunCoup" id="A0A1S0UK75">
    <property type="interactions" value="67"/>
</dbReference>
<dbReference type="InterPro" id="IPR004178">
    <property type="entry name" value="CaM-bd_dom"/>
</dbReference>
<organism evidence="11">
    <name type="scientific">Loa loa</name>
    <name type="common">Eye worm</name>
    <name type="synonym">Filaria loa</name>
    <dbReference type="NCBI Taxonomy" id="7209"/>
    <lineage>
        <taxon>Eukaryota</taxon>
        <taxon>Metazoa</taxon>
        <taxon>Ecdysozoa</taxon>
        <taxon>Nematoda</taxon>
        <taxon>Chromadorea</taxon>
        <taxon>Rhabditida</taxon>
        <taxon>Spirurina</taxon>
        <taxon>Spiruromorpha</taxon>
        <taxon>Filarioidea</taxon>
        <taxon>Onchocercidae</taxon>
        <taxon>Loa</taxon>
    </lineage>
</organism>
<dbReference type="FunFam" id="1.10.287.70:FF:000174">
    <property type="entry name" value="KCNN (Potassium K ChaNNel, calcium activated)-Like"/>
    <property type="match status" value="1"/>
</dbReference>
<dbReference type="InterPro" id="IPR036122">
    <property type="entry name" value="CaM-bd_dom_sf"/>
</dbReference>
<evidence type="ECO:0000256" key="8">
    <source>
        <dbReference type="SAM" id="MobiDB-lite"/>
    </source>
</evidence>
<dbReference type="InterPro" id="IPR015449">
    <property type="entry name" value="K_chnl_Ca-activ_SK"/>
</dbReference>
<sequence length="633" mass="70547">MKRRPAFSSGVARNYAFSSGCSGITNSPGCSAAFGKGNVRTPGLGGRSPQSSLDSSDVGQISMNLMRVNGAIAPFKALLTSLTSAPDPLSPTTPIKSGRSASSQYLSSSISPKKLHKIGSHYVLENVNRKESSTTRLFDAPTTNAEREQDSKKSLSLLLSEDLEGQRTANDDSESPLMRKKETSSGRLIRRQLLFHVRRVTSDCALFFAAIGIGLMIVDSEMNAAKIYQKGSYTSTILKSLILLSTIVLVALVIKFHVHEVQLFMNANNAEDWRIALTWQRSLQIALEVMVCAICPLPIDINFYWTTLSGETMKTTELPLDVLLSIPMFFRLYWLCRVMLLHSRLFTDASSRSIAGLNRVNFNARFILKTLMTLCPGTVLMIFTASLWVIAGWILRLCERHHVTDSINIHAQKHQDYLNSLWLIAITFLSVGYGDIVPNTYCGRAMAVITGILGTCTSSMVVAVIARKLELTRAEKHVHNFMMDTQLTKQLKHTAANVLRETWLIYKHRCLADRIEPAKIRMHQRKFLVAIYALRKVKRDQRKLAENSVSLGDVAKTTSSTYELVHDVQSNQEGLSLRMTAMEYQLADINRELSALVEFLRPNRILRNASLATAGIIASHDNGVRRRCNAMES</sequence>
<feature type="transmembrane region" description="Helical" evidence="9">
    <location>
        <begin position="416"/>
        <end position="433"/>
    </location>
</feature>
<dbReference type="InParanoid" id="A0A1S0UK75"/>
<evidence type="ECO:0000256" key="2">
    <source>
        <dbReference type="ARBA" id="ARBA00022448"/>
    </source>
</evidence>
<dbReference type="SUPFAM" id="SSF81324">
    <property type="entry name" value="Voltage-gated potassium channels"/>
    <property type="match status" value="1"/>
</dbReference>
<dbReference type="FunFam" id="1.10.287.70:FF:000183">
    <property type="entry name" value="KCNN (Potassium K ChaNNel, calcium activated)-Like"/>
    <property type="match status" value="1"/>
</dbReference>
<dbReference type="Gene3D" id="1.10.287.70">
    <property type="match status" value="2"/>
</dbReference>
<keyword evidence="2" id="KW-0813">Transport</keyword>